<reference evidence="3" key="1">
    <citation type="journal article" date="2019" name="Sci. Rep.">
        <title>Draft genome of Tanacetum cinerariifolium, the natural source of mosquito coil.</title>
        <authorList>
            <person name="Yamashiro T."/>
            <person name="Shiraishi A."/>
            <person name="Satake H."/>
            <person name="Nakayama K."/>
        </authorList>
    </citation>
    <scope>NUCLEOTIDE SEQUENCE</scope>
</reference>
<feature type="compositionally biased region" description="Polar residues" evidence="2">
    <location>
        <begin position="134"/>
        <end position="144"/>
    </location>
</feature>
<dbReference type="InterPro" id="IPR007573">
    <property type="entry name" value="QWRF"/>
</dbReference>
<sequence length="503" mass="54593">MVAAVSSNTTTPNSKVLSQSPAKPKRAPLSPSRTHNSDHLPRRPTSKNVTSRYLSSNVITATTSPSSWSSSSTMSSSNSISTPKAHDKPNMLMKMSTRSLSVSFQGESFALPVSKVSKTATNGHGTPERKNAPATLTRTNSQPMRKSPGRSWRGDFMTTSVDFTNEKIKSSGSRIASAVKALRKSMITDHATSDTKCVSSGNVQSPGPRAIVVPARFWQETINLVKRVQPDPDPVLPQLLKNKAFAGCTVIDNGPEVSPPIKRAIPLSPSVMINAVGSNKNSANSPSILSFSVDSKRGKVGEKKIVDAHVLRLMHNKHLQWRFANARVDAAMKVQRATAQKSHYNAWVTISKLWISVISKRLELQQLKQNLKLHTVLKKQMSYLDIWDVTESDHSISLAGAIGALESSSLCLPVLCGAKVDVQSLADAICSAIDVTEASATSICSLAAKMDRVNSLSYELANAMKVECSLLDQCKDQFSELSLLEVLVFVTKVNHIHRPRAIC</sequence>
<accession>A0A6L2P0L1</accession>
<organism evidence="3">
    <name type="scientific">Tanacetum cinerariifolium</name>
    <name type="common">Dalmatian daisy</name>
    <name type="synonym">Chrysanthemum cinerariifolium</name>
    <dbReference type="NCBI Taxonomy" id="118510"/>
    <lineage>
        <taxon>Eukaryota</taxon>
        <taxon>Viridiplantae</taxon>
        <taxon>Streptophyta</taxon>
        <taxon>Embryophyta</taxon>
        <taxon>Tracheophyta</taxon>
        <taxon>Spermatophyta</taxon>
        <taxon>Magnoliopsida</taxon>
        <taxon>eudicotyledons</taxon>
        <taxon>Gunneridae</taxon>
        <taxon>Pentapetalae</taxon>
        <taxon>asterids</taxon>
        <taxon>campanulids</taxon>
        <taxon>Asterales</taxon>
        <taxon>Asteraceae</taxon>
        <taxon>Asteroideae</taxon>
        <taxon>Anthemideae</taxon>
        <taxon>Anthemidinae</taxon>
        <taxon>Tanacetum</taxon>
    </lineage>
</organism>
<evidence type="ECO:0008006" key="4">
    <source>
        <dbReference type="Google" id="ProtNLM"/>
    </source>
</evidence>
<dbReference type="GO" id="GO:0008017">
    <property type="term" value="F:microtubule binding"/>
    <property type="evidence" value="ECO:0007669"/>
    <property type="project" value="TreeGrafter"/>
</dbReference>
<protein>
    <recommendedName>
        <fullName evidence="4">QWRF motif-containing protein 2-like</fullName>
    </recommendedName>
</protein>
<feature type="compositionally biased region" description="Polar residues" evidence="2">
    <location>
        <begin position="1"/>
        <end position="21"/>
    </location>
</feature>
<comment type="caution">
    <text evidence="3">The sequence shown here is derived from an EMBL/GenBank/DDBJ whole genome shotgun (WGS) entry which is preliminary data.</text>
</comment>
<feature type="compositionally biased region" description="Polar residues" evidence="2">
    <location>
        <begin position="46"/>
        <end position="59"/>
    </location>
</feature>
<proteinExistence type="inferred from homology"/>
<dbReference type="AlphaFoldDB" id="A0A6L2P0L1"/>
<dbReference type="GO" id="GO:0005737">
    <property type="term" value="C:cytoplasm"/>
    <property type="evidence" value="ECO:0007669"/>
    <property type="project" value="TreeGrafter"/>
</dbReference>
<gene>
    <name evidence="3" type="ORF">Tci_062463</name>
</gene>
<dbReference type="GO" id="GO:0051225">
    <property type="term" value="P:spindle assembly"/>
    <property type="evidence" value="ECO:0007669"/>
    <property type="project" value="TreeGrafter"/>
</dbReference>
<feature type="compositionally biased region" description="Low complexity" evidence="2">
    <location>
        <begin position="60"/>
        <end position="82"/>
    </location>
</feature>
<feature type="region of interest" description="Disordered" evidence="2">
    <location>
        <begin position="1"/>
        <end position="89"/>
    </location>
</feature>
<feature type="region of interest" description="Disordered" evidence="2">
    <location>
        <begin position="118"/>
        <end position="156"/>
    </location>
</feature>
<comment type="similarity">
    <text evidence="1">Belongs to the QWRF family.</text>
</comment>
<dbReference type="EMBL" id="BKCJ010010197">
    <property type="protein sequence ID" value="GEU90485.1"/>
    <property type="molecule type" value="Genomic_DNA"/>
</dbReference>
<dbReference type="Pfam" id="PF04484">
    <property type="entry name" value="QWRF"/>
    <property type="match status" value="1"/>
</dbReference>
<dbReference type="PANTHER" id="PTHR31807:SF46">
    <property type="entry name" value="QWRF FAMILY-RELATED"/>
    <property type="match status" value="1"/>
</dbReference>
<evidence type="ECO:0000313" key="3">
    <source>
        <dbReference type="EMBL" id="GEU90485.1"/>
    </source>
</evidence>
<evidence type="ECO:0000256" key="1">
    <source>
        <dbReference type="ARBA" id="ARBA00010016"/>
    </source>
</evidence>
<dbReference type="GO" id="GO:0005880">
    <property type="term" value="C:nuclear microtubule"/>
    <property type="evidence" value="ECO:0007669"/>
    <property type="project" value="TreeGrafter"/>
</dbReference>
<name>A0A6L2P0L1_TANCI</name>
<evidence type="ECO:0000256" key="2">
    <source>
        <dbReference type="SAM" id="MobiDB-lite"/>
    </source>
</evidence>
<dbReference type="PANTHER" id="PTHR31807">
    <property type="entry name" value="AUGMIN FAMILY MEMBER"/>
    <property type="match status" value="1"/>
</dbReference>